<reference evidence="2" key="1">
    <citation type="submission" date="2020-08" db="EMBL/GenBank/DDBJ databases">
        <title>Lewinella bacteria from marine environments.</title>
        <authorList>
            <person name="Zhong Y."/>
        </authorList>
    </citation>
    <scope>NUCLEOTIDE SEQUENCE</scope>
    <source>
        <strain evidence="2">KCTC 42187</strain>
    </source>
</reference>
<feature type="region of interest" description="Disordered" evidence="1">
    <location>
        <begin position="32"/>
        <end position="51"/>
    </location>
</feature>
<accession>A0A923PH11</accession>
<dbReference type="AlphaFoldDB" id="A0A923PH11"/>
<sequence>MHYYQEGGFADYLPQVRVFYCGMGAEMLGSHPIQIPDKNGKGQRGKKHGPV</sequence>
<evidence type="ECO:0000313" key="3">
    <source>
        <dbReference type="Proteomes" id="UP000650081"/>
    </source>
</evidence>
<proteinExistence type="predicted"/>
<comment type="caution">
    <text evidence="2">The sequence shown here is derived from an EMBL/GenBank/DDBJ whole genome shotgun (WGS) entry which is preliminary data.</text>
</comment>
<evidence type="ECO:0000313" key="2">
    <source>
        <dbReference type="EMBL" id="MBC6993915.1"/>
    </source>
</evidence>
<protein>
    <submittedName>
        <fullName evidence="2">Uncharacterized protein</fullName>
    </submittedName>
</protein>
<evidence type="ECO:0000256" key="1">
    <source>
        <dbReference type="SAM" id="MobiDB-lite"/>
    </source>
</evidence>
<gene>
    <name evidence="2" type="ORF">H9S92_07070</name>
</gene>
<feature type="compositionally biased region" description="Basic residues" evidence="1">
    <location>
        <begin position="41"/>
        <end position="51"/>
    </location>
</feature>
<name>A0A923PH11_9BACT</name>
<organism evidence="2 3">
    <name type="scientific">Neolewinella lacunae</name>
    <dbReference type="NCBI Taxonomy" id="1517758"/>
    <lineage>
        <taxon>Bacteria</taxon>
        <taxon>Pseudomonadati</taxon>
        <taxon>Bacteroidota</taxon>
        <taxon>Saprospiria</taxon>
        <taxon>Saprospirales</taxon>
        <taxon>Lewinellaceae</taxon>
        <taxon>Neolewinella</taxon>
    </lineage>
</organism>
<dbReference type="Proteomes" id="UP000650081">
    <property type="component" value="Unassembled WGS sequence"/>
</dbReference>
<dbReference type="RefSeq" id="WP_187466011.1">
    <property type="nucleotide sequence ID" value="NZ_JACSIT010000083.1"/>
</dbReference>
<keyword evidence="3" id="KW-1185">Reference proteome</keyword>
<dbReference type="EMBL" id="JACSIT010000083">
    <property type="protein sequence ID" value="MBC6993915.1"/>
    <property type="molecule type" value="Genomic_DNA"/>
</dbReference>